<evidence type="ECO:0000256" key="3">
    <source>
        <dbReference type="ARBA" id="ARBA00022723"/>
    </source>
</evidence>
<evidence type="ECO:0000313" key="5">
    <source>
        <dbReference type="EMBL" id="KAJ5712649.1"/>
    </source>
</evidence>
<proteinExistence type="predicted"/>
<dbReference type="GO" id="GO:0004161">
    <property type="term" value="F:dimethylallyltranstransferase activity"/>
    <property type="evidence" value="ECO:0007669"/>
    <property type="project" value="TreeGrafter"/>
</dbReference>
<dbReference type="AlphaFoldDB" id="A0AAD6HFW7"/>
<reference evidence="5" key="2">
    <citation type="submission" date="2023-01" db="EMBL/GenBank/DDBJ databases">
        <authorList>
            <person name="Petersen C."/>
        </authorList>
    </citation>
    <scope>NUCLEOTIDE SEQUENCE</scope>
    <source>
        <strain evidence="5">IBT 17514</strain>
    </source>
</reference>
<dbReference type="GO" id="GO:0046165">
    <property type="term" value="P:alcohol biosynthetic process"/>
    <property type="evidence" value="ECO:0007669"/>
    <property type="project" value="UniProtKB-ARBA"/>
</dbReference>
<dbReference type="InterPro" id="IPR033749">
    <property type="entry name" value="Polyprenyl_synt_CS"/>
</dbReference>
<dbReference type="GO" id="GO:0005737">
    <property type="term" value="C:cytoplasm"/>
    <property type="evidence" value="ECO:0007669"/>
    <property type="project" value="TreeGrafter"/>
</dbReference>
<dbReference type="PANTHER" id="PTHR11525:SF0">
    <property type="entry name" value="FARNESYL PYROPHOSPHATE SYNTHASE"/>
    <property type="match status" value="1"/>
</dbReference>
<evidence type="ECO:0000256" key="1">
    <source>
        <dbReference type="ARBA" id="ARBA00001946"/>
    </source>
</evidence>
<accession>A0AAD6HFW7</accession>
<dbReference type="PROSITE" id="PS00723">
    <property type="entry name" value="POLYPRENYL_SYNTHASE_1"/>
    <property type="match status" value="1"/>
</dbReference>
<evidence type="ECO:0000313" key="6">
    <source>
        <dbReference type="Proteomes" id="UP001215712"/>
    </source>
</evidence>
<dbReference type="InterPro" id="IPR008949">
    <property type="entry name" value="Isoprenoid_synthase_dom_sf"/>
</dbReference>
<keyword evidence="6" id="KW-1185">Reference proteome</keyword>
<dbReference type="Gene3D" id="1.10.600.10">
    <property type="entry name" value="Farnesyl Diphosphate Synthase"/>
    <property type="match status" value="1"/>
</dbReference>
<gene>
    <name evidence="5" type="ORF">N7493_009117</name>
</gene>
<dbReference type="SUPFAM" id="SSF48576">
    <property type="entry name" value="Terpenoid synthases"/>
    <property type="match status" value="1"/>
</dbReference>
<keyword evidence="3" id="KW-0479">Metal-binding</keyword>
<organism evidence="5 6">
    <name type="scientific">Penicillium malachiteum</name>
    <dbReference type="NCBI Taxonomy" id="1324776"/>
    <lineage>
        <taxon>Eukaryota</taxon>
        <taxon>Fungi</taxon>
        <taxon>Dikarya</taxon>
        <taxon>Ascomycota</taxon>
        <taxon>Pezizomycotina</taxon>
        <taxon>Eurotiomycetes</taxon>
        <taxon>Eurotiomycetidae</taxon>
        <taxon>Eurotiales</taxon>
        <taxon>Aspergillaceae</taxon>
        <taxon>Penicillium</taxon>
    </lineage>
</organism>
<dbReference type="InterPro" id="IPR000092">
    <property type="entry name" value="Polyprenyl_synt"/>
</dbReference>
<dbReference type="GO" id="GO:0004337">
    <property type="term" value="F:(2E,6E)-farnesyl diphosphate synthase activity"/>
    <property type="evidence" value="ECO:0007669"/>
    <property type="project" value="TreeGrafter"/>
</dbReference>
<dbReference type="GO" id="GO:0046872">
    <property type="term" value="F:metal ion binding"/>
    <property type="evidence" value="ECO:0007669"/>
    <property type="project" value="UniProtKB-KW"/>
</dbReference>
<keyword evidence="4" id="KW-0460">Magnesium</keyword>
<comment type="cofactor">
    <cofactor evidence="1">
        <name>Mg(2+)</name>
        <dbReference type="ChEBI" id="CHEBI:18420"/>
    </cofactor>
</comment>
<sequence>MPTANRPEFDATLATLTETLGTYFLDSGVPPDAVESYKKCLLNIQGGKLYRCSTVLDTAKILKDDDLTAKQTQDLIILGWSIEILNVVFLVWDDIMDGSITRRGKPCWYRREEIGMMAINDRCLLNSAIYIILKIYFKDHTSYHDLVELFQDTALQVGIEKYELITERKTTSYTFYAPLALPLIYLQL</sequence>
<reference evidence="5" key="1">
    <citation type="journal article" date="2023" name="IMA Fungus">
        <title>Comparative genomic study of the Penicillium genus elucidates a diverse pangenome and 15 lateral gene transfer events.</title>
        <authorList>
            <person name="Petersen C."/>
            <person name="Sorensen T."/>
            <person name="Nielsen M.R."/>
            <person name="Sondergaard T.E."/>
            <person name="Sorensen J.L."/>
            <person name="Fitzpatrick D.A."/>
            <person name="Frisvad J.C."/>
            <person name="Nielsen K.L."/>
        </authorList>
    </citation>
    <scope>NUCLEOTIDE SEQUENCE</scope>
    <source>
        <strain evidence="5">IBT 17514</strain>
    </source>
</reference>
<dbReference type="GO" id="GO:0043386">
    <property type="term" value="P:mycotoxin biosynthetic process"/>
    <property type="evidence" value="ECO:0007669"/>
    <property type="project" value="UniProtKB-ARBA"/>
</dbReference>
<dbReference type="GO" id="GO:0045337">
    <property type="term" value="P:farnesyl diphosphate biosynthetic process"/>
    <property type="evidence" value="ECO:0007669"/>
    <property type="project" value="TreeGrafter"/>
</dbReference>
<dbReference type="Pfam" id="PF00348">
    <property type="entry name" value="polyprenyl_synt"/>
    <property type="match status" value="1"/>
</dbReference>
<dbReference type="PANTHER" id="PTHR11525">
    <property type="entry name" value="FARNESYL-PYROPHOSPHATE SYNTHETASE"/>
    <property type="match status" value="1"/>
</dbReference>
<dbReference type="Proteomes" id="UP001215712">
    <property type="component" value="Unassembled WGS sequence"/>
</dbReference>
<comment type="caution">
    <text evidence="5">The sequence shown here is derived from an EMBL/GenBank/DDBJ whole genome shotgun (WGS) entry which is preliminary data.</text>
</comment>
<evidence type="ECO:0000256" key="4">
    <source>
        <dbReference type="ARBA" id="ARBA00022842"/>
    </source>
</evidence>
<keyword evidence="2" id="KW-0808">Transferase</keyword>
<evidence type="ECO:0000256" key="2">
    <source>
        <dbReference type="ARBA" id="ARBA00022679"/>
    </source>
</evidence>
<dbReference type="InterPro" id="IPR039702">
    <property type="entry name" value="FPS1-like"/>
</dbReference>
<name>A0AAD6HFW7_9EURO</name>
<dbReference type="EMBL" id="JAQJAN010000013">
    <property type="protein sequence ID" value="KAJ5712649.1"/>
    <property type="molecule type" value="Genomic_DNA"/>
</dbReference>
<protein>
    <submittedName>
        <fullName evidence="5">Uncharacterized protein</fullName>
    </submittedName>
</protein>